<dbReference type="InterPro" id="IPR000182">
    <property type="entry name" value="GNAT_dom"/>
</dbReference>
<evidence type="ECO:0000313" key="3">
    <source>
        <dbReference type="Proteomes" id="UP001595660"/>
    </source>
</evidence>
<keyword evidence="3" id="KW-1185">Reference proteome</keyword>
<dbReference type="InterPro" id="IPR016181">
    <property type="entry name" value="Acyl_CoA_acyltransferase"/>
</dbReference>
<dbReference type="Pfam" id="PF17668">
    <property type="entry name" value="Acetyltransf_17"/>
    <property type="match status" value="1"/>
</dbReference>
<dbReference type="Proteomes" id="UP001595660">
    <property type="component" value="Unassembled WGS sequence"/>
</dbReference>
<evidence type="ECO:0000313" key="2">
    <source>
        <dbReference type="EMBL" id="MFC3476221.1"/>
    </source>
</evidence>
<dbReference type="EC" id="2.3.1.-" evidence="2"/>
<gene>
    <name evidence="2" type="primary">eis</name>
    <name evidence="2" type="ORF">ACFOKC_00635</name>
</gene>
<dbReference type="EMBL" id="JBHRWN010000002">
    <property type="protein sequence ID" value="MFC3476221.1"/>
    <property type="molecule type" value="Genomic_DNA"/>
</dbReference>
<accession>A0ABD5NAR5</accession>
<name>A0ABD5NAR5_9EURY</name>
<dbReference type="PROSITE" id="PS51186">
    <property type="entry name" value="GNAT"/>
    <property type="match status" value="1"/>
</dbReference>
<feature type="domain" description="N-acetyltransferase" evidence="1">
    <location>
        <begin position="2"/>
        <end position="150"/>
    </location>
</feature>
<dbReference type="AlphaFoldDB" id="A0ABD5NAR5"/>
<dbReference type="GO" id="GO:0016746">
    <property type="term" value="F:acyltransferase activity"/>
    <property type="evidence" value="ECO:0007669"/>
    <property type="project" value="UniProtKB-KW"/>
</dbReference>
<protein>
    <submittedName>
        <fullName evidence="2">Enhanced intracellular survival protein Eis</fullName>
        <ecNumber evidence="2">2.3.1.-</ecNumber>
    </submittedName>
</protein>
<comment type="caution">
    <text evidence="2">The sequence shown here is derived from an EMBL/GenBank/DDBJ whole genome shotgun (WGS) entry which is preliminary data.</text>
</comment>
<dbReference type="InterPro" id="IPR036527">
    <property type="entry name" value="SCP2_sterol-bd_dom_sf"/>
</dbReference>
<dbReference type="Gene3D" id="3.30.1050.10">
    <property type="entry name" value="SCP2 sterol-binding domain"/>
    <property type="match status" value="1"/>
</dbReference>
<dbReference type="SUPFAM" id="SSF55729">
    <property type="entry name" value="Acyl-CoA N-acyltransferases (Nat)"/>
    <property type="match status" value="1"/>
</dbReference>
<dbReference type="InterPro" id="IPR041380">
    <property type="entry name" value="Acetyltransf_17"/>
</dbReference>
<dbReference type="Gene3D" id="3.40.630.30">
    <property type="match status" value="2"/>
</dbReference>
<keyword evidence="2" id="KW-0808">Transferase</keyword>
<dbReference type="Pfam" id="PF13530">
    <property type="entry name" value="SCP2_2"/>
    <property type="match status" value="1"/>
</dbReference>
<dbReference type="InterPro" id="IPR025559">
    <property type="entry name" value="Eis_dom"/>
</dbReference>
<keyword evidence="2" id="KW-0012">Acyltransferase</keyword>
<organism evidence="2 3">
    <name type="scientific">Halobacterium litoreum</name>
    <dbReference type="NCBI Taxonomy" id="2039234"/>
    <lineage>
        <taxon>Archaea</taxon>
        <taxon>Methanobacteriati</taxon>
        <taxon>Methanobacteriota</taxon>
        <taxon>Stenosarchaea group</taxon>
        <taxon>Halobacteria</taxon>
        <taxon>Halobacteriales</taxon>
        <taxon>Halobacteriaceae</taxon>
        <taxon>Halobacterium</taxon>
    </lineage>
</organism>
<dbReference type="RefSeq" id="WP_232569099.1">
    <property type="nucleotide sequence ID" value="NZ_CP089466.1"/>
</dbReference>
<dbReference type="SUPFAM" id="SSF55718">
    <property type="entry name" value="SCP-like"/>
    <property type="match status" value="1"/>
</dbReference>
<proteinExistence type="predicted"/>
<reference evidence="2 3" key="1">
    <citation type="journal article" date="2019" name="Int. J. Syst. Evol. Microbiol.">
        <title>The Global Catalogue of Microorganisms (GCM) 10K type strain sequencing project: providing services to taxonomists for standard genome sequencing and annotation.</title>
        <authorList>
            <consortium name="The Broad Institute Genomics Platform"/>
            <consortium name="The Broad Institute Genome Sequencing Center for Infectious Disease"/>
            <person name="Wu L."/>
            <person name="Ma J."/>
        </authorList>
    </citation>
    <scope>NUCLEOTIDE SEQUENCE [LARGE SCALE GENOMIC DNA]</scope>
    <source>
        <strain evidence="2 3">CGMCC 1.12562</strain>
    </source>
</reference>
<sequence length="396" mass="44056">MPEFRRVPEADTETFRDLVRYAFRPEAGPPDDEDEETPAAWEVGTRYGLYDDGDLRTVCKLVDFETRVRGDVHALDGLSAVASPPESRRQGYVRDLLAGALRESRENDVHLSALWPFKRTFYGQYGWATCSRGVEHECDPGDLAFARDRDGGEFVRLDADDWERMDAVHDAHGERYELTMDRTEEWWRKRVLTGWGDDPYAYGFERDGDLAAYVVYDVDGEDDGKVLRAQDVAAVDHDAMLALLQFYADHDSQVDRVRFWTPADADLMDVIPDADDVEASLHVGPMFRLVDVPAALEALSYPESVAGSVTLAVADPLADWNDETFRLSVADGEGRVEPTADDPAVKLGVGALSQLYVGYRSAEELATVGDLAGGDEAADFLASAFPERPTLLREGF</sequence>
<dbReference type="Pfam" id="PF13527">
    <property type="entry name" value="Acetyltransf_9"/>
    <property type="match status" value="1"/>
</dbReference>
<dbReference type="PANTHER" id="PTHR37817">
    <property type="entry name" value="N-ACETYLTRANSFERASE EIS"/>
    <property type="match status" value="1"/>
</dbReference>
<evidence type="ECO:0000259" key="1">
    <source>
        <dbReference type="PROSITE" id="PS51186"/>
    </source>
</evidence>
<dbReference type="GeneID" id="69117869"/>
<dbReference type="InterPro" id="IPR051554">
    <property type="entry name" value="Acetyltransferase_Eis"/>
</dbReference>
<dbReference type="PANTHER" id="PTHR37817:SF1">
    <property type="entry name" value="N-ACETYLTRANSFERASE EIS"/>
    <property type="match status" value="1"/>
</dbReference>